<evidence type="ECO:0000259" key="6">
    <source>
        <dbReference type="Pfam" id="PF08100"/>
    </source>
</evidence>
<keyword evidence="1 7" id="KW-0489">Methyltransferase</keyword>
<sequence>MTDDKAQQAAQIAAAIRQVLGDSLGYLYPAALRVAIRARIPDHLAAGPRTTGQLADATGLHAPFLYRVLRFLATRGVFREDDTGAFHLTPAAQVLRSDVPYSVRTAALLFTDEMYWKSAERLEDTVREGTTVFDDIFGVPVFDRVDGDGAPAVLFSEALDSLSMTEQAAIADSYAFPPAGTVVDLAGGTGGFLRTVLARNPKLRGVLFERAPVLARHRLDDPAIAGRWETLAGDFYESVPAGADVYVLKRIVHDKSRADCLRILRNCRKAMGEGSRLLIVDAVVPDKDVPPGIVLSDVLMLTVFEGKERTKDEFASLLGEAGLNLLRIHPTPASLSIIEAGTG</sequence>
<feature type="active site" description="Proton acceptor" evidence="4">
    <location>
        <position position="253"/>
    </location>
</feature>
<dbReference type="InterPro" id="IPR036388">
    <property type="entry name" value="WH-like_DNA-bd_sf"/>
</dbReference>
<reference evidence="7" key="1">
    <citation type="submission" date="2021-01" db="EMBL/GenBank/DDBJ databases">
        <title>WGS of actinomycetes isolated from Thailand.</title>
        <authorList>
            <person name="Thawai C."/>
        </authorList>
    </citation>
    <scope>NUCLEOTIDE SEQUENCE</scope>
    <source>
        <strain evidence="7">RCU-197</strain>
    </source>
</reference>
<evidence type="ECO:0000256" key="1">
    <source>
        <dbReference type="ARBA" id="ARBA00022603"/>
    </source>
</evidence>
<name>A0A937EGL9_9ACTN</name>
<dbReference type="Pfam" id="PF08100">
    <property type="entry name" value="Dimerisation"/>
    <property type="match status" value="1"/>
</dbReference>
<comment type="caution">
    <text evidence="7">The sequence shown here is derived from an EMBL/GenBank/DDBJ whole genome shotgun (WGS) entry which is preliminary data.</text>
</comment>
<keyword evidence="3" id="KW-0949">S-adenosyl-L-methionine</keyword>
<dbReference type="InterPro" id="IPR016461">
    <property type="entry name" value="COMT-like"/>
</dbReference>
<evidence type="ECO:0000256" key="3">
    <source>
        <dbReference type="ARBA" id="ARBA00022691"/>
    </source>
</evidence>
<dbReference type="Gene3D" id="3.40.50.150">
    <property type="entry name" value="Vaccinia Virus protein VP39"/>
    <property type="match status" value="1"/>
</dbReference>
<dbReference type="Gene3D" id="1.10.10.10">
    <property type="entry name" value="Winged helix-like DNA-binding domain superfamily/Winged helix DNA-binding domain"/>
    <property type="match status" value="1"/>
</dbReference>
<dbReference type="PROSITE" id="PS51683">
    <property type="entry name" value="SAM_OMT_II"/>
    <property type="match status" value="1"/>
</dbReference>
<keyword evidence="8" id="KW-1185">Reference proteome</keyword>
<feature type="domain" description="O-methyltransferase C-terminal" evidence="5">
    <location>
        <begin position="121"/>
        <end position="323"/>
    </location>
</feature>
<dbReference type="PANTHER" id="PTHR43712:SF2">
    <property type="entry name" value="O-METHYLTRANSFERASE CICE"/>
    <property type="match status" value="1"/>
</dbReference>
<evidence type="ECO:0000313" key="8">
    <source>
        <dbReference type="Proteomes" id="UP000661858"/>
    </source>
</evidence>
<dbReference type="InterPro" id="IPR029063">
    <property type="entry name" value="SAM-dependent_MTases_sf"/>
</dbReference>
<feature type="domain" description="O-methyltransferase dimerisation" evidence="6">
    <location>
        <begin position="24"/>
        <end position="95"/>
    </location>
</feature>
<evidence type="ECO:0000256" key="4">
    <source>
        <dbReference type="PIRSR" id="PIRSR005739-1"/>
    </source>
</evidence>
<dbReference type="GO" id="GO:0008171">
    <property type="term" value="F:O-methyltransferase activity"/>
    <property type="evidence" value="ECO:0007669"/>
    <property type="project" value="InterPro"/>
</dbReference>
<dbReference type="CDD" id="cd02440">
    <property type="entry name" value="AdoMet_MTases"/>
    <property type="match status" value="1"/>
</dbReference>
<evidence type="ECO:0000256" key="2">
    <source>
        <dbReference type="ARBA" id="ARBA00022679"/>
    </source>
</evidence>
<dbReference type="AlphaFoldDB" id="A0A937EGL9"/>
<dbReference type="PIRSF" id="PIRSF005739">
    <property type="entry name" value="O-mtase"/>
    <property type="match status" value="1"/>
</dbReference>
<dbReference type="InterPro" id="IPR001077">
    <property type="entry name" value="COMT_C"/>
</dbReference>
<accession>A0A937EGL9</accession>
<dbReference type="Proteomes" id="UP000661858">
    <property type="component" value="Unassembled WGS sequence"/>
</dbReference>
<dbReference type="EMBL" id="JAERRK010000005">
    <property type="protein sequence ID" value="MBL1082698.1"/>
    <property type="molecule type" value="Genomic_DNA"/>
</dbReference>
<proteinExistence type="predicted"/>
<dbReference type="InterPro" id="IPR036390">
    <property type="entry name" value="WH_DNA-bd_sf"/>
</dbReference>
<dbReference type="GO" id="GO:0046983">
    <property type="term" value="F:protein dimerization activity"/>
    <property type="evidence" value="ECO:0007669"/>
    <property type="project" value="InterPro"/>
</dbReference>
<dbReference type="Pfam" id="PF00891">
    <property type="entry name" value="Methyltransf_2"/>
    <property type="match status" value="1"/>
</dbReference>
<dbReference type="RefSeq" id="WP_201834860.1">
    <property type="nucleotide sequence ID" value="NZ_JAERRK010000005.1"/>
</dbReference>
<evidence type="ECO:0000259" key="5">
    <source>
        <dbReference type="Pfam" id="PF00891"/>
    </source>
</evidence>
<dbReference type="InterPro" id="IPR012967">
    <property type="entry name" value="COMT_dimerisation"/>
</dbReference>
<evidence type="ECO:0000313" key="7">
    <source>
        <dbReference type="EMBL" id="MBL1082698.1"/>
    </source>
</evidence>
<dbReference type="SUPFAM" id="SSF53335">
    <property type="entry name" value="S-adenosyl-L-methionine-dependent methyltransferases"/>
    <property type="match status" value="1"/>
</dbReference>
<gene>
    <name evidence="7" type="ORF">JK359_12025</name>
</gene>
<dbReference type="SUPFAM" id="SSF46785">
    <property type="entry name" value="Winged helix' DNA-binding domain"/>
    <property type="match status" value="1"/>
</dbReference>
<keyword evidence="2" id="KW-0808">Transferase</keyword>
<dbReference type="PANTHER" id="PTHR43712">
    <property type="entry name" value="PUTATIVE (AFU_ORTHOLOGUE AFUA_4G14580)-RELATED"/>
    <property type="match status" value="1"/>
</dbReference>
<dbReference type="GO" id="GO:0032259">
    <property type="term" value="P:methylation"/>
    <property type="evidence" value="ECO:0007669"/>
    <property type="project" value="UniProtKB-KW"/>
</dbReference>
<protein>
    <submittedName>
        <fullName evidence="7">SAM-dependent methyltransferase</fullName>
    </submittedName>
</protein>
<organism evidence="7 8">
    <name type="scientific">Streptomyces actinomycinicus</name>
    <dbReference type="NCBI Taxonomy" id="1695166"/>
    <lineage>
        <taxon>Bacteria</taxon>
        <taxon>Bacillati</taxon>
        <taxon>Actinomycetota</taxon>
        <taxon>Actinomycetes</taxon>
        <taxon>Kitasatosporales</taxon>
        <taxon>Streptomycetaceae</taxon>
        <taxon>Streptomyces</taxon>
    </lineage>
</organism>